<reference evidence="1" key="1">
    <citation type="submission" date="2024-04" db="EMBL/GenBank/DDBJ databases">
        <authorList>
            <consortium name="Molecular Ecology Group"/>
        </authorList>
    </citation>
    <scope>NUCLEOTIDE SEQUENCE</scope>
</reference>
<dbReference type="EMBL" id="OZ034829">
    <property type="protein sequence ID" value="CAL1685862.1"/>
    <property type="molecule type" value="Genomic_DNA"/>
</dbReference>
<dbReference type="AlphaFoldDB" id="A0AAV2P010"/>
<dbReference type="Proteomes" id="UP001497644">
    <property type="component" value="Chromosome 6"/>
</dbReference>
<accession>A0AAV2P010</accession>
<proteinExistence type="predicted"/>
<sequence>MGNAGSRYQEELIPAESFGKTRSENISHSNGKLSSLLEAVDVIGGRGKNYAANQEARVSLPAQCIMLDLVREMALLVHIRCLQPMA</sequence>
<evidence type="ECO:0000313" key="1">
    <source>
        <dbReference type="EMBL" id="CAL1685862.1"/>
    </source>
</evidence>
<protein>
    <submittedName>
        <fullName evidence="1">Uncharacterized protein</fullName>
    </submittedName>
</protein>
<organism evidence="1 2">
    <name type="scientific">Lasius platythorax</name>
    <dbReference type="NCBI Taxonomy" id="488582"/>
    <lineage>
        <taxon>Eukaryota</taxon>
        <taxon>Metazoa</taxon>
        <taxon>Ecdysozoa</taxon>
        <taxon>Arthropoda</taxon>
        <taxon>Hexapoda</taxon>
        <taxon>Insecta</taxon>
        <taxon>Pterygota</taxon>
        <taxon>Neoptera</taxon>
        <taxon>Endopterygota</taxon>
        <taxon>Hymenoptera</taxon>
        <taxon>Apocrita</taxon>
        <taxon>Aculeata</taxon>
        <taxon>Formicoidea</taxon>
        <taxon>Formicidae</taxon>
        <taxon>Formicinae</taxon>
        <taxon>Lasius</taxon>
        <taxon>Lasius</taxon>
    </lineage>
</organism>
<keyword evidence="2" id="KW-1185">Reference proteome</keyword>
<gene>
    <name evidence="1" type="ORF">LPLAT_LOCUS11269</name>
</gene>
<name>A0AAV2P010_9HYME</name>
<evidence type="ECO:0000313" key="2">
    <source>
        <dbReference type="Proteomes" id="UP001497644"/>
    </source>
</evidence>